<sequence length="105" mass="12023">MILDHRTYTCRPGTIKKHLALYEKHGWPIQSQHLGKPIVYAATETGDVNAYVHIWVYENATDREAKRAALQADPAWVEYLKLSAEAGYLISQRNQILKPVPFFKA</sequence>
<dbReference type="PANTHER" id="PTHR21017:SF17">
    <property type="entry name" value="PROTEIN NIPSNAP"/>
    <property type="match status" value="1"/>
</dbReference>
<accession>A0A135HQ50</accession>
<evidence type="ECO:0000256" key="1">
    <source>
        <dbReference type="ARBA" id="ARBA00005291"/>
    </source>
</evidence>
<dbReference type="RefSeq" id="WP_068884529.1">
    <property type="nucleotide sequence ID" value="NZ_LNTU01000038.1"/>
</dbReference>
<dbReference type="EMBL" id="LNTU01000038">
    <property type="protein sequence ID" value="KXF75325.1"/>
    <property type="molecule type" value="Genomic_DNA"/>
</dbReference>
<feature type="domain" description="NIPSNAP" evidence="2">
    <location>
        <begin position="5"/>
        <end position="102"/>
    </location>
</feature>
<dbReference type="Pfam" id="PF07978">
    <property type="entry name" value="NIPSNAP"/>
    <property type="match status" value="1"/>
</dbReference>
<gene>
    <name evidence="3" type="ORF">ATN84_18830</name>
</gene>
<evidence type="ECO:0000313" key="3">
    <source>
        <dbReference type="EMBL" id="KXF75325.1"/>
    </source>
</evidence>
<protein>
    <submittedName>
        <fullName evidence="3">NIPSNAP family containing protein</fullName>
    </submittedName>
</protein>
<dbReference type="AlphaFoldDB" id="A0A135HQ50"/>
<dbReference type="STRING" id="1494590.ATN84_18830"/>
<proteinExistence type="inferred from homology"/>
<dbReference type="SUPFAM" id="SSF54909">
    <property type="entry name" value="Dimeric alpha+beta barrel"/>
    <property type="match status" value="1"/>
</dbReference>
<reference evidence="3 4" key="1">
    <citation type="submission" date="2015-11" db="EMBL/GenBank/DDBJ databases">
        <title>Draft genome sequence of Paramesorhizobium deserti A-3-E, a strain highly resistant to diverse beta-lactam antibiotics.</title>
        <authorList>
            <person name="Lv R."/>
            <person name="Yang X."/>
            <person name="Fang N."/>
            <person name="Guo J."/>
            <person name="Luo X."/>
            <person name="Peng F."/>
            <person name="Yang R."/>
            <person name="Cui Y."/>
            <person name="Fang C."/>
            <person name="Song Y."/>
        </authorList>
    </citation>
    <scope>NUCLEOTIDE SEQUENCE [LARGE SCALE GENOMIC DNA]</scope>
    <source>
        <strain evidence="3 4">A-3-E</strain>
    </source>
</reference>
<dbReference type="Proteomes" id="UP000070107">
    <property type="component" value="Unassembled WGS sequence"/>
</dbReference>
<comment type="similarity">
    <text evidence="1">Belongs to the NipSnap family.</text>
</comment>
<dbReference type="InterPro" id="IPR012577">
    <property type="entry name" value="NIPSNAP"/>
</dbReference>
<comment type="caution">
    <text evidence="3">The sequence shown here is derived from an EMBL/GenBank/DDBJ whole genome shotgun (WGS) entry which is preliminary data.</text>
</comment>
<dbReference type="PANTHER" id="PTHR21017">
    <property type="entry name" value="NIPSNAP-RELATED"/>
    <property type="match status" value="1"/>
</dbReference>
<dbReference type="Gene3D" id="3.30.70.100">
    <property type="match status" value="1"/>
</dbReference>
<dbReference type="InterPro" id="IPR011008">
    <property type="entry name" value="Dimeric_a/b-barrel"/>
</dbReference>
<evidence type="ECO:0000259" key="2">
    <source>
        <dbReference type="Pfam" id="PF07978"/>
    </source>
</evidence>
<dbReference type="OrthoDB" id="4124121at2"/>
<evidence type="ECO:0000313" key="4">
    <source>
        <dbReference type="Proteomes" id="UP000070107"/>
    </source>
</evidence>
<name>A0A135HQ50_9HYPH</name>
<keyword evidence="4" id="KW-1185">Reference proteome</keyword>
<organism evidence="3 4">
    <name type="scientific">Paramesorhizobium deserti</name>
    <dbReference type="NCBI Taxonomy" id="1494590"/>
    <lineage>
        <taxon>Bacteria</taxon>
        <taxon>Pseudomonadati</taxon>
        <taxon>Pseudomonadota</taxon>
        <taxon>Alphaproteobacteria</taxon>
        <taxon>Hyphomicrobiales</taxon>
        <taxon>Phyllobacteriaceae</taxon>
        <taxon>Paramesorhizobium</taxon>
    </lineage>
</organism>
<dbReference type="InterPro" id="IPR051557">
    <property type="entry name" value="NipSnap_domain"/>
</dbReference>